<dbReference type="CDD" id="cd07136">
    <property type="entry name" value="ALDH_YwdH-P39616"/>
    <property type="match status" value="1"/>
</dbReference>
<feature type="coiled-coil region" evidence="6">
    <location>
        <begin position="4"/>
        <end position="32"/>
    </location>
</feature>
<dbReference type="Proteomes" id="UP000798602">
    <property type="component" value="Unassembled WGS sequence"/>
</dbReference>
<dbReference type="PIRSF" id="PIRSF036492">
    <property type="entry name" value="ALDH"/>
    <property type="match status" value="1"/>
</dbReference>
<evidence type="ECO:0000313" key="8">
    <source>
        <dbReference type="EMBL" id="NBL63923.1"/>
    </source>
</evidence>
<sequence>MTNIQQRREKLKQFLELIIKKEEEIINALQKDFKKPAFETYVTEIFVVQSDLRHLIKNMVNWSKPKKVAGSWLNFPSSNYIYREPYGKVLVISPWNYPFQLAICPALWAFAAGNSVVLKPSELAPNTASLLSEMIREIFEVKELVAVLGDVEIAKNLLQKKWDYIFFTGSPKVGIEIARAAAKNLTPVTLELGGKNPCIVHKSAKIELAAKKIAWGKFLNAGQTCIAPDYLLVDDAIKNKFIEAIKKEIISFFGSDIAKSDDYARIINRKHYNRLKKLLESQNVIFGGDTIEDDHFVAPTLVENPSLESDIMQDEIFGPILPILTFSSSEDIEKIISKYDKPLSLYVFAEDKNFSEKIIKKYPFGGGCVNDVIIHFSNKNLPFGGVGKSGIGAYHGKDNFLVFCHQKSIVKKATWADLTPRYAPYGNRLKFLKKIMRWL</sequence>
<dbReference type="InterPro" id="IPR012394">
    <property type="entry name" value="Aldehyde_DH_NAD(P)"/>
</dbReference>
<dbReference type="RefSeq" id="WP_166535751.1">
    <property type="nucleotide sequence ID" value="NZ_JAABLM010000002.1"/>
</dbReference>
<dbReference type="InterPro" id="IPR016162">
    <property type="entry name" value="Ald_DH_N"/>
</dbReference>
<dbReference type="PROSITE" id="PS00687">
    <property type="entry name" value="ALDEHYDE_DEHYDR_GLU"/>
    <property type="match status" value="1"/>
</dbReference>
<dbReference type="InterPro" id="IPR016163">
    <property type="entry name" value="Ald_DH_C"/>
</dbReference>
<evidence type="ECO:0000313" key="9">
    <source>
        <dbReference type="Proteomes" id="UP000798602"/>
    </source>
</evidence>
<organism evidence="8 9">
    <name type="scientific">Flavobacterium ichthyis</name>
    <dbReference type="NCBI Taxonomy" id="2698827"/>
    <lineage>
        <taxon>Bacteria</taxon>
        <taxon>Pseudomonadati</taxon>
        <taxon>Bacteroidota</taxon>
        <taxon>Flavobacteriia</taxon>
        <taxon>Flavobacteriales</taxon>
        <taxon>Flavobacteriaceae</taxon>
        <taxon>Flavobacterium</taxon>
    </lineage>
</organism>
<evidence type="ECO:0000256" key="5">
    <source>
        <dbReference type="RuleBase" id="RU003345"/>
    </source>
</evidence>
<dbReference type="Pfam" id="PF00171">
    <property type="entry name" value="Aldedh"/>
    <property type="match status" value="1"/>
</dbReference>
<protein>
    <recommendedName>
        <fullName evidence="3">Aldehyde dehydrogenase</fullName>
    </recommendedName>
</protein>
<evidence type="ECO:0000256" key="6">
    <source>
        <dbReference type="SAM" id="Coils"/>
    </source>
</evidence>
<keyword evidence="9" id="KW-1185">Reference proteome</keyword>
<dbReference type="InterPro" id="IPR016160">
    <property type="entry name" value="Ald_DH_CS_CYS"/>
</dbReference>
<gene>
    <name evidence="8" type="ORF">GV828_01775</name>
</gene>
<feature type="domain" description="Aldehyde dehydrogenase" evidence="7">
    <location>
        <begin position="2"/>
        <end position="409"/>
    </location>
</feature>
<accession>A0ABW9Z506</accession>
<evidence type="ECO:0000259" key="7">
    <source>
        <dbReference type="Pfam" id="PF00171"/>
    </source>
</evidence>
<dbReference type="Gene3D" id="3.40.605.10">
    <property type="entry name" value="Aldehyde Dehydrogenase, Chain A, domain 1"/>
    <property type="match status" value="1"/>
</dbReference>
<evidence type="ECO:0000256" key="1">
    <source>
        <dbReference type="ARBA" id="ARBA00009986"/>
    </source>
</evidence>
<dbReference type="InterPro" id="IPR015590">
    <property type="entry name" value="Aldehyde_DH_dom"/>
</dbReference>
<comment type="similarity">
    <text evidence="1 3 5">Belongs to the aldehyde dehydrogenase family.</text>
</comment>
<dbReference type="PROSITE" id="PS00070">
    <property type="entry name" value="ALDEHYDE_DEHYDR_CYS"/>
    <property type="match status" value="1"/>
</dbReference>
<comment type="caution">
    <text evidence="8">The sequence shown here is derived from an EMBL/GenBank/DDBJ whole genome shotgun (WGS) entry which is preliminary data.</text>
</comment>
<dbReference type="PANTHER" id="PTHR43570">
    <property type="entry name" value="ALDEHYDE DEHYDROGENASE"/>
    <property type="match status" value="1"/>
</dbReference>
<keyword evidence="2 3" id="KW-0560">Oxidoreductase</keyword>
<proteinExistence type="inferred from homology"/>
<dbReference type="SUPFAM" id="SSF53720">
    <property type="entry name" value="ALDH-like"/>
    <property type="match status" value="1"/>
</dbReference>
<evidence type="ECO:0000256" key="2">
    <source>
        <dbReference type="ARBA" id="ARBA00023002"/>
    </source>
</evidence>
<evidence type="ECO:0000256" key="4">
    <source>
        <dbReference type="PROSITE-ProRule" id="PRU10007"/>
    </source>
</evidence>
<dbReference type="EMBL" id="JAABLM010000002">
    <property type="protein sequence ID" value="NBL63923.1"/>
    <property type="molecule type" value="Genomic_DNA"/>
</dbReference>
<dbReference type="PANTHER" id="PTHR43570:SF16">
    <property type="entry name" value="ALDEHYDE DEHYDROGENASE TYPE III, ISOFORM Q"/>
    <property type="match status" value="1"/>
</dbReference>
<keyword evidence="6" id="KW-0175">Coiled coil</keyword>
<dbReference type="InterPro" id="IPR016161">
    <property type="entry name" value="Ald_DH/histidinol_DH"/>
</dbReference>
<reference evidence="9" key="1">
    <citation type="submission" date="2020-01" db="EMBL/GenBank/DDBJ databases">
        <title>Sphingomonas sp. strain CSW-10.</title>
        <authorList>
            <person name="Chen W.-M."/>
        </authorList>
    </citation>
    <scope>NUCLEOTIDE SEQUENCE [LARGE SCALE GENOMIC DNA]</scope>
    <source>
        <strain evidence="9">NST-5</strain>
    </source>
</reference>
<dbReference type="Gene3D" id="3.40.309.10">
    <property type="entry name" value="Aldehyde Dehydrogenase, Chain A, domain 2"/>
    <property type="match status" value="1"/>
</dbReference>
<name>A0ABW9Z506_9FLAO</name>
<feature type="active site" evidence="4">
    <location>
        <position position="191"/>
    </location>
</feature>
<evidence type="ECO:0000256" key="3">
    <source>
        <dbReference type="PIRNR" id="PIRNR036492"/>
    </source>
</evidence>
<dbReference type="InterPro" id="IPR029510">
    <property type="entry name" value="Ald_DH_CS_GLU"/>
</dbReference>